<accession>A0A4U3AGX8</accession>
<proteinExistence type="predicted"/>
<dbReference type="RefSeq" id="WP_137057041.1">
    <property type="nucleotide sequence ID" value="NZ_SZOD01000092.1"/>
</dbReference>
<comment type="caution">
    <text evidence="1">The sequence shown here is derived from an EMBL/GenBank/DDBJ whole genome shotgun (WGS) entry which is preliminary data.</text>
</comment>
<reference evidence="1 2" key="1">
    <citation type="journal article" date="2019" name="Environ. Microbiol.">
        <title>An active ?-lactamase is a part of an orchestrated cell wall stress resistance network of Bacillus subtilis and related rhizosphere species.</title>
        <authorList>
            <person name="Bucher T."/>
            <person name="Keren-Paz A."/>
            <person name="Hausser J."/>
            <person name="Olender T."/>
            <person name="Cytryn E."/>
            <person name="Kolodkin-Gal I."/>
        </authorList>
    </citation>
    <scope>NUCLEOTIDE SEQUENCE [LARGE SCALE GENOMIC DNA]</scope>
    <source>
        <strain evidence="1 2">I186</strain>
    </source>
</reference>
<name>A0A4U3AGX8_BACMY</name>
<dbReference type="EMBL" id="SZOD01000092">
    <property type="protein sequence ID" value="TKI86819.1"/>
    <property type="molecule type" value="Genomic_DNA"/>
</dbReference>
<evidence type="ECO:0000313" key="1">
    <source>
        <dbReference type="EMBL" id="TKI86819.1"/>
    </source>
</evidence>
<protein>
    <submittedName>
        <fullName evidence="1">Uncharacterized protein</fullName>
    </submittedName>
</protein>
<dbReference type="Proteomes" id="UP000305524">
    <property type="component" value="Unassembled WGS sequence"/>
</dbReference>
<organism evidence="1 2">
    <name type="scientific">Bacillus mycoides</name>
    <dbReference type="NCBI Taxonomy" id="1405"/>
    <lineage>
        <taxon>Bacteria</taxon>
        <taxon>Bacillati</taxon>
        <taxon>Bacillota</taxon>
        <taxon>Bacilli</taxon>
        <taxon>Bacillales</taxon>
        <taxon>Bacillaceae</taxon>
        <taxon>Bacillus</taxon>
        <taxon>Bacillus cereus group</taxon>
    </lineage>
</organism>
<dbReference type="AlphaFoldDB" id="A0A4U3AGX8"/>
<gene>
    <name evidence="1" type="ORF">FC701_04280</name>
</gene>
<sequence>MGSYFYGNFEHGEKRNYFYNNEHDEKRDYFYDNEHGEKRDYFYDYGERRKKESNRRDDYSFSSPIGNLFKILKSGDDVDTLIISGKSHSVDAFVSFDEKTGIITFVKDNGAVFIVGCDQIDAIIIDN</sequence>
<evidence type="ECO:0000313" key="2">
    <source>
        <dbReference type="Proteomes" id="UP000305524"/>
    </source>
</evidence>